<organism evidence="2 3">
    <name type="scientific">Purpureocillium lilacinum</name>
    <name type="common">Paecilomyces lilacinus</name>
    <dbReference type="NCBI Taxonomy" id="33203"/>
    <lineage>
        <taxon>Eukaryota</taxon>
        <taxon>Fungi</taxon>
        <taxon>Dikarya</taxon>
        <taxon>Ascomycota</taxon>
        <taxon>Pezizomycotina</taxon>
        <taxon>Sordariomycetes</taxon>
        <taxon>Hypocreomycetidae</taxon>
        <taxon>Hypocreales</taxon>
        <taxon>Ophiocordycipitaceae</taxon>
        <taxon>Purpureocillium</taxon>
    </lineage>
</organism>
<reference evidence="2 3" key="1">
    <citation type="journal article" date="2016" name="Front. Microbiol.">
        <title>Genome and transcriptome sequences reveal the specific parasitism of the nematophagous Purpureocillium lilacinum 36-1.</title>
        <authorList>
            <person name="Xie J."/>
            <person name="Li S."/>
            <person name="Mo C."/>
            <person name="Xiao X."/>
            <person name="Peng D."/>
            <person name="Wang G."/>
            <person name="Xiao Y."/>
        </authorList>
    </citation>
    <scope>NUCLEOTIDE SEQUENCE [LARGE SCALE GENOMIC DNA]</scope>
    <source>
        <strain evidence="2 3">36-1</strain>
    </source>
</reference>
<feature type="region of interest" description="Disordered" evidence="1">
    <location>
        <begin position="259"/>
        <end position="286"/>
    </location>
</feature>
<evidence type="ECO:0000313" key="3">
    <source>
        <dbReference type="Proteomes" id="UP000245956"/>
    </source>
</evidence>
<dbReference type="AlphaFoldDB" id="A0A2U3DQ55"/>
<accession>A0A2U3DQ55</accession>
<gene>
    <name evidence="2" type="ORF">PCL_10514</name>
</gene>
<sequence length="346" mass="38887">MPLDALTADWSLARNRPIQAKHVDALYTIFERGDMKRASYPLAVLSTCSEVQCMLLEMGYDTTDTDDMPSFDKWLPVNGRPVELLDGQHRVAALERLVSNTGVGKQELYWPCNFYDRDSHGDIRVQLLATASKEPDIFHGNVTEMEEQMLRSLRLGGEVSFPLHRLATIWRNERWRQMTTRLCEAMVGRATFQISTWDWMICHGIDYVFLVHGISAGLGHARRAARRCREARLVRGLEVDERSLGAEPTQDEALPLLRLASSPPHHQPPANHLKIPPPTSPCSPTGCGSDLSGCQGSWRPISPKVDATILDQEAAEDRRLGAESKQIWRNRQVHSCVENNQATAVT</sequence>
<proteinExistence type="predicted"/>
<protein>
    <submittedName>
        <fullName evidence="2">Uncharacterized protein</fullName>
    </submittedName>
</protein>
<evidence type="ECO:0000256" key="1">
    <source>
        <dbReference type="SAM" id="MobiDB-lite"/>
    </source>
</evidence>
<name>A0A2U3DQ55_PURLI</name>
<dbReference type="Proteomes" id="UP000245956">
    <property type="component" value="Unassembled WGS sequence"/>
</dbReference>
<evidence type="ECO:0000313" key="2">
    <source>
        <dbReference type="EMBL" id="PWI64376.1"/>
    </source>
</evidence>
<dbReference type="EMBL" id="LCWV01000067">
    <property type="protein sequence ID" value="PWI64376.1"/>
    <property type="molecule type" value="Genomic_DNA"/>
</dbReference>
<comment type="caution">
    <text evidence="2">The sequence shown here is derived from an EMBL/GenBank/DDBJ whole genome shotgun (WGS) entry which is preliminary data.</text>
</comment>